<gene>
    <name evidence="2" type="ORF">FKX85_16350</name>
</gene>
<name>A0A514CL15_9BACT</name>
<keyword evidence="3" id="KW-1185">Reference proteome</keyword>
<dbReference type="EMBL" id="CP041253">
    <property type="protein sequence ID" value="QDH80525.1"/>
    <property type="molecule type" value="Genomic_DNA"/>
</dbReference>
<dbReference type="Gene3D" id="3.30.420.40">
    <property type="match status" value="2"/>
</dbReference>
<dbReference type="KEGG" id="echi:FKX85_16350"/>
<dbReference type="RefSeq" id="WP_141615755.1">
    <property type="nucleotide sequence ID" value="NZ_CP041253.1"/>
</dbReference>
<comment type="similarity">
    <text evidence="1">Belongs to the ROK (NagC/XylR) family.</text>
</comment>
<dbReference type="CDD" id="cd23763">
    <property type="entry name" value="ASKHA_ATPase_ROK"/>
    <property type="match status" value="1"/>
</dbReference>
<dbReference type="Proteomes" id="UP000316614">
    <property type="component" value="Chromosome"/>
</dbReference>
<dbReference type="SUPFAM" id="SSF53067">
    <property type="entry name" value="Actin-like ATPase domain"/>
    <property type="match status" value="1"/>
</dbReference>
<accession>A0A514CL15</accession>
<sequence>MKIGIDLGGTKVQIGLEENGAIVRQQKAFLNKKDNLEATLTQLKDFIRPFISPGVSGIGIGVPSVVDTARGIVYNVTNIPAWEKVHLRDILEAEFQLPVMVNNDVNCFVLGEHRFGIGKSFRNIVGICIGTGLGAGLVLGDQLYMGHNCGAGEIGLVPYLDHNIEYYASGNFFSALYDTTALEAFHAATAGDQMACRQWEEFGQHFGKSILAVLYTYDPEAIIIGGSISKAYPFFSQSLQKTLTEFIYPESFKRLKILISENENIPMLGAAALTHLNLSR</sequence>
<evidence type="ECO:0000256" key="1">
    <source>
        <dbReference type="ARBA" id="ARBA00006479"/>
    </source>
</evidence>
<dbReference type="InterPro" id="IPR043129">
    <property type="entry name" value="ATPase_NBD"/>
</dbReference>
<dbReference type="PANTHER" id="PTHR18964:SF149">
    <property type="entry name" value="BIFUNCTIONAL UDP-N-ACETYLGLUCOSAMINE 2-EPIMERASE_N-ACETYLMANNOSAMINE KINASE"/>
    <property type="match status" value="1"/>
</dbReference>
<dbReference type="OrthoDB" id="9810372at2"/>
<evidence type="ECO:0000313" key="2">
    <source>
        <dbReference type="EMBL" id="QDH80525.1"/>
    </source>
</evidence>
<dbReference type="InterPro" id="IPR000600">
    <property type="entry name" value="ROK"/>
</dbReference>
<protein>
    <submittedName>
        <fullName evidence="2">ROK family protein</fullName>
    </submittedName>
</protein>
<proteinExistence type="inferred from homology"/>
<reference evidence="2 3" key="1">
    <citation type="submission" date="2019-06" db="EMBL/GenBank/DDBJ databases">
        <title>Echinicola alkalisoli sp. nov. isolated from saline soil.</title>
        <authorList>
            <person name="Sun J.-Q."/>
            <person name="Xu L."/>
        </authorList>
    </citation>
    <scope>NUCLEOTIDE SEQUENCE [LARGE SCALE GENOMIC DNA]</scope>
    <source>
        <strain evidence="2 3">LN3S3</strain>
    </source>
</reference>
<organism evidence="2 3">
    <name type="scientific">Echinicola soli</name>
    <dbReference type="NCBI Taxonomy" id="2591634"/>
    <lineage>
        <taxon>Bacteria</taxon>
        <taxon>Pseudomonadati</taxon>
        <taxon>Bacteroidota</taxon>
        <taxon>Cytophagia</taxon>
        <taxon>Cytophagales</taxon>
        <taxon>Cyclobacteriaceae</taxon>
        <taxon>Echinicola</taxon>
    </lineage>
</organism>
<dbReference type="AlphaFoldDB" id="A0A514CL15"/>
<dbReference type="Pfam" id="PF00480">
    <property type="entry name" value="ROK"/>
    <property type="match status" value="1"/>
</dbReference>
<evidence type="ECO:0000313" key="3">
    <source>
        <dbReference type="Proteomes" id="UP000316614"/>
    </source>
</evidence>
<dbReference type="PANTHER" id="PTHR18964">
    <property type="entry name" value="ROK (REPRESSOR, ORF, KINASE) FAMILY"/>
    <property type="match status" value="1"/>
</dbReference>